<keyword evidence="3 7" id="KW-0812">Transmembrane</keyword>
<dbReference type="Pfam" id="PF04610">
    <property type="entry name" value="TrbL"/>
    <property type="match status" value="1"/>
</dbReference>
<dbReference type="GO" id="GO:0016020">
    <property type="term" value="C:membrane"/>
    <property type="evidence" value="ECO:0007669"/>
    <property type="project" value="UniProtKB-SubCell"/>
</dbReference>
<evidence type="ECO:0000256" key="5">
    <source>
        <dbReference type="ARBA" id="ARBA00023136"/>
    </source>
</evidence>
<organism evidence="8 9">
    <name type="scientific">Azospirillum palustre</name>
    <dbReference type="NCBI Taxonomy" id="2044885"/>
    <lineage>
        <taxon>Bacteria</taxon>
        <taxon>Pseudomonadati</taxon>
        <taxon>Pseudomonadota</taxon>
        <taxon>Alphaproteobacteria</taxon>
        <taxon>Rhodospirillales</taxon>
        <taxon>Azospirillaceae</taxon>
        <taxon>Azospirillum</taxon>
    </lineage>
</organism>
<dbReference type="Proteomes" id="UP000225379">
    <property type="component" value="Unassembled WGS sequence"/>
</dbReference>
<dbReference type="NCBIfam" id="TIGR02783">
    <property type="entry name" value="TrbL_P"/>
    <property type="match status" value="1"/>
</dbReference>
<feature type="transmembrane region" description="Helical" evidence="7">
    <location>
        <begin position="173"/>
        <end position="194"/>
    </location>
</feature>
<dbReference type="InterPro" id="IPR007688">
    <property type="entry name" value="Conjugal_tfr_TrbL/VirB6"/>
</dbReference>
<keyword evidence="4 7" id="KW-1133">Transmembrane helix</keyword>
<feature type="region of interest" description="Disordered" evidence="6">
    <location>
        <begin position="369"/>
        <end position="426"/>
    </location>
</feature>
<proteinExistence type="inferred from homology"/>
<feature type="transmembrane region" description="Helical" evidence="7">
    <location>
        <begin position="69"/>
        <end position="87"/>
    </location>
</feature>
<dbReference type="InterPro" id="IPR014150">
    <property type="entry name" value="Conjugal_tfr_TrbL"/>
</dbReference>
<comment type="similarity">
    <text evidence="2">Belongs to the TrbL/VirB6 family.</text>
</comment>
<evidence type="ECO:0000256" key="1">
    <source>
        <dbReference type="ARBA" id="ARBA00004141"/>
    </source>
</evidence>
<evidence type="ECO:0000256" key="2">
    <source>
        <dbReference type="ARBA" id="ARBA00007802"/>
    </source>
</evidence>
<evidence type="ECO:0000313" key="9">
    <source>
        <dbReference type="Proteomes" id="UP000225379"/>
    </source>
</evidence>
<evidence type="ECO:0000256" key="4">
    <source>
        <dbReference type="ARBA" id="ARBA00022989"/>
    </source>
</evidence>
<name>A0A2B8BNA5_9PROT</name>
<evidence type="ECO:0000256" key="3">
    <source>
        <dbReference type="ARBA" id="ARBA00022692"/>
    </source>
</evidence>
<gene>
    <name evidence="8" type="primary">trbL</name>
    <name evidence="8" type="ORF">CRT60_03300</name>
</gene>
<dbReference type="AlphaFoldDB" id="A0A2B8BNA5"/>
<evidence type="ECO:0000256" key="7">
    <source>
        <dbReference type="SAM" id="Phobius"/>
    </source>
</evidence>
<dbReference type="GO" id="GO:0030255">
    <property type="term" value="P:protein secretion by the type IV secretion system"/>
    <property type="evidence" value="ECO:0007669"/>
    <property type="project" value="InterPro"/>
</dbReference>
<keyword evidence="9" id="KW-1185">Reference proteome</keyword>
<comment type="caution">
    <text evidence="8">The sequence shown here is derived from an EMBL/GenBank/DDBJ whole genome shotgun (WGS) entry which is preliminary data.</text>
</comment>
<accession>A0A2B8BNA5</accession>
<keyword evidence="5 7" id="KW-0472">Membrane</keyword>
<feature type="transmembrane region" description="Helical" evidence="7">
    <location>
        <begin position="99"/>
        <end position="117"/>
    </location>
</feature>
<sequence>MARHSKREGMMRMRAVFQYLVILSFCAVILTAGDALAQVTNNSLDEITTLYQERSAAWQATLRNAALNLFWLLAAIEFTWAAIRLVLRGADFGEWVTEVVNQVLFIGFFLTLLLNSADYAQAIVDSFRQAANQASAAGGGMQQITPSNIFDVGLRLATRIVDQVSLFSPGDSAGYVLAALIVLICFALIAAFLILALVESYIVISAGVLLMGFGGSRWTKDYAVKIMVYAVAVGAKLFVLQLLVGLGQALIQSWEARLVNTTSDIFVIVGSGVVMLAITKVVPDMVQSLVNGTAPSGGGALIGATAAVGGAVAGVAAGAAGAGMAVGGASKLASAQLASSGLSSSPPPAFAARMAARAAGNLGQAAVQDVGRRLSGRHHGTMGGRMGESMIHKARELRAAAEKPQAPQAPQQAQPPAQSDNVIRPE</sequence>
<dbReference type="OrthoDB" id="7304151at2"/>
<feature type="transmembrane region" description="Helical" evidence="7">
    <location>
        <begin position="298"/>
        <end position="326"/>
    </location>
</feature>
<evidence type="ECO:0000256" key="6">
    <source>
        <dbReference type="SAM" id="MobiDB-lite"/>
    </source>
</evidence>
<protein>
    <submittedName>
        <fullName evidence="8">P-type conjugative transfer protein TrbL</fullName>
    </submittedName>
</protein>
<feature type="transmembrane region" description="Helical" evidence="7">
    <location>
        <begin position="226"/>
        <end position="246"/>
    </location>
</feature>
<feature type="compositionally biased region" description="Low complexity" evidence="6">
    <location>
        <begin position="402"/>
        <end position="418"/>
    </location>
</feature>
<feature type="transmembrane region" description="Helical" evidence="7">
    <location>
        <begin position="258"/>
        <end position="278"/>
    </location>
</feature>
<feature type="transmembrane region" description="Helical" evidence="7">
    <location>
        <begin position="201"/>
        <end position="220"/>
    </location>
</feature>
<dbReference type="EMBL" id="PDKW01000037">
    <property type="protein sequence ID" value="PGH59023.1"/>
    <property type="molecule type" value="Genomic_DNA"/>
</dbReference>
<evidence type="ECO:0000313" key="8">
    <source>
        <dbReference type="EMBL" id="PGH59023.1"/>
    </source>
</evidence>
<reference evidence="9" key="1">
    <citation type="submission" date="2017-10" db="EMBL/GenBank/DDBJ databases">
        <authorList>
            <person name="Kravchenko I.K."/>
            <person name="Grouzdev D.S."/>
        </authorList>
    </citation>
    <scope>NUCLEOTIDE SEQUENCE [LARGE SCALE GENOMIC DNA]</scope>
    <source>
        <strain evidence="9">B2</strain>
    </source>
</reference>
<feature type="compositionally biased region" description="Basic and acidic residues" evidence="6">
    <location>
        <begin position="390"/>
        <end position="401"/>
    </location>
</feature>
<comment type="subcellular location">
    <subcellularLocation>
        <location evidence="1">Membrane</location>
        <topology evidence="1">Multi-pass membrane protein</topology>
    </subcellularLocation>
</comment>